<dbReference type="AlphaFoldDB" id="A0A8A0RLP1"/>
<evidence type="ECO:0000256" key="1">
    <source>
        <dbReference type="ARBA" id="ARBA00010587"/>
    </source>
</evidence>
<reference evidence="5" key="1">
    <citation type="submission" date="2020-07" db="EMBL/GenBank/DDBJ databases">
        <title>Koleobacter methoxysyntrophicus gen. nov., sp. nov., a novel anaerobic bacterium isolated from deep subsurface oil field and proposal of Koleobacterales ord. nov. in the phylum Firmicutes.</title>
        <authorList>
            <person name="Sakamoto S."/>
            <person name="Tamaki H."/>
        </authorList>
    </citation>
    <scope>NUCLEOTIDE SEQUENCE</scope>
    <source>
        <strain evidence="5">NRmbB1</strain>
    </source>
</reference>
<dbReference type="KEGG" id="kme:H0A61_01672"/>
<dbReference type="InterPro" id="IPR012827">
    <property type="entry name" value="Hemerythrin_metal-bd"/>
</dbReference>
<dbReference type="CDD" id="cd12107">
    <property type="entry name" value="Hemerythrin"/>
    <property type="match status" value="1"/>
</dbReference>
<accession>A0A8A0RLP1</accession>
<dbReference type="PANTHER" id="PTHR37164:SF1">
    <property type="entry name" value="BACTERIOHEMERYTHRIN"/>
    <property type="match status" value="1"/>
</dbReference>
<proteinExistence type="inferred from homology"/>
<dbReference type="PANTHER" id="PTHR37164">
    <property type="entry name" value="BACTERIOHEMERYTHRIN"/>
    <property type="match status" value="1"/>
</dbReference>
<dbReference type="EMBL" id="CP059066">
    <property type="protein sequence ID" value="QSQ09311.1"/>
    <property type="molecule type" value="Genomic_DNA"/>
</dbReference>
<feature type="domain" description="Hemerythrin-like" evidence="4">
    <location>
        <begin position="6"/>
        <end position="117"/>
    </location>
</feature>
<evidence type="ECO:0000259" key="4">
    <source>
        <dbReference type="Pfam" id="PF01814"/>
    </source>
</evidence>
<gene>
    <name evidence="5" type="ORF">H0A61_01672</name>
</gene>
<name>A0A8A0RLP1_9FIRM</name>
<evidence type="ECO:0000313" key="6">
    <source>
        <dbReference type="Proteomes" id="UP000662904"/>
    </source>
</evidence>
<keyword evidence="6" id="KW-1185">Reference proteome</keyword>
<keyword evidence="3" id="KW-0408">Iron</keyword>
<sequence>MTKFLQHKKLFELGSKLTELLSLKDEYDHYDEIIKALKEMVDYTKYHFKTEEELMKKYGYDNVALVAHKKEHQQFIDKVAQMVSKDIDADQQGFLLELVDFICEWIVNHILKTDKQYEEFFQSCGLS</sequence>
<dbReference type="NCBIfam" id="NF033749">
    <property type="entry name" value="bact_hemeryth"/>
    <property type="match status" value="1"/>
</dbReference>
<dbReference type="GO" id="GO:0046872">
    <property type="term" value="F:metal ion binding"/>
    <property type="evidence" value="ECO:0007669"/>
    <property type="project" value="UniProtKB-KW"/>
</dbReference>
<dbReference type="SUPFAM" id="SSF47188">
    <property type="entry name" value="Hemerythrin-like"/>
    <property type="match status" value="1"/>
</dbReference>
<dbReference type="InterPro" id="IPR012312">
    <property type="entry name" value="Hemerythrin-like"/>
</dbReference>
<dbReference type="NCBIfam" id="TIGR02481">
    <property type="entry name" value="hemeryth_dom"/>
    <property type="match status" value="1"/>
</dbReference>
<dbReference type="InterPro" id="IPR035938">
    <property type="entry name" value="Hemerythrin-like_sf"/>
</dbReference>
<evidence type="ECO:0000256" key="2">
    <source>
        <dbReference type="ARBA" id="ARBA00022723"/>
    </source>
</evidence>
<comment type="similarity">
    <text evidence="1">Belongs to the hemerythrin family.</text>
</comment>
<protein>
    <submittedName>
        <fullName evidence="5">Bacteriohemerythrin</fullName>
    </submittedName>
</protein>
<dbReference type="Proteomes" id="UP000662904">
    <property type="component" value="Chromosome"/>
</dbReference>
<keyword evidence="2" id="KW-0479">Metal-binding</keyword>
<dbReference type="Gene3D" id="1.20.120.50">
    <property type="entry name" value="Hemerythrin-like"/>
    <property type="match status" value="1"/>
</dbReference>
<dbReference type="Pfam" id="PF01814">
    <property type="entry name" value="Hemerythrin"/>
    <property type="match status" value="1"/>
</dbReference>
<dbReference type="InterPro" id="IPR050669">
    <property type="entry name" value="Hemerythrin"/>
</dbReference>
<evidence type="ECO:0000256" key="3">
    <source>
        <dbReference type="ARBA" id="ARBA00023004"/>
    </source>
</evidence>
<evidence type="ECO:0000313" key="5">
    <source>
        <dbReference type="EMBL" id="QSQ09311.1"/>
    </source>
</evidence>
<organism evidence="5 6">
    <name type="scientific">Koleobacter methoxysyntrophicus</name>
    <dbReference type="NCBI Taxonomy" id="2751313"/>
    <lineage>
        <taxon>Bacteria</taxon>
        <taxon>Bacillati</taxon>
        <taxon>Bacillota</taxon>
        <taxon>Clostridia</taxon>
        <taxon>Koleobacterales</taxon>
        <taxon>Koleobacteraceae</taxon>
        <taxon>Koleobacter</taxon>
    </lineage>
</organism>